<proteinExistence type="predicted"/>
<reference evidence="1" key="1">
    <citation type="submission" date="2022-10" db="EMBL/GenBank/DDBJ databases">
        <title>Culturing micro-colonial fungi from biological soil crusts in the Mojave desert and describing Neophaeococcomyces mojavensis, and introducing the new genera and species Taxawa tesnikishii.</title>
        <authorList>
            <person name="Kurbessoian T."/>
            <person name="Stajich J.E."/>
        </authorList>
    </citation>
    <scope>NUCLEOTIDE SEQUENCE</scope>
    <source>
        <strain evidence="1">JES_112</strain>
    </source>
</reference>
<evidence type="ECO:0000313" key="2">
    <source>
        <dbReference type="Proteomes" id="UP001172386"/>
    </source>
</evidence>
<dbReference type="Proteomes" id="UP001172386">
    <property type="component" value="Unassembled WGS sequence"/>
</dbReference>
<gene>
    <name evidence="1" type="ORF">H2198_004506</name>
</gene>
<name>A0ACC3A8D3_9EURO</name>
<dbReference type="EMBL" id="JAPDRQ010000068">
    <property type="protein sequence ID" value="KAJ9657148.1"/>
    <property type="molecule type" value="Genomic_DNA"/>
</dbReference>
<sequence length="246" mass="28280">MAEQQTNLQSADTPPATPTSPITPNDTGLIKRNTLVHIDEQSVHDFDFSKRQEGRRKLRKFNRRSDHLSISSMTDIPQRTPSDGSDASIRKRFSSFLTGDGQGDKLHKTNSGKSTNSVDIPEDPVPDTKKELEVRLNYHLSELDMLKKTIGAANDVIQQQFDRYQILQGRSNTDMRYAMRKQEQMVEQARTNRDSYVSFVAYHRRQLERIKKKRITIELAAGLEPTLPEVYNSLWGDEEWGQLFKV</sequence>
<accession>A0ACC3A8D3</accession>
<keyword evidence="2" id="KW-1185">Reference proteome</keyword>
<protein>
    <submittedName>
        <fullName evidence="1">Uncharacterized protein</fullName>
    </submittedName>
</protein>
<organism evidence="1 2">
    <name type="scientific">Neophaeococcomyces mojaviensis</name>
    <dbReference type="NCBI Taxonomy" id="3383035"/>
    <lineage>
        <taxon>Eukaryota</taxon>
        <taxon>Fungi</taxon>
        <taxon>Dikarya</taxon>
        <taxon>Ascomycota</taxon>
        <taxon>Pezizomycotina</taxon>
        <taxon>Eurotiomycetes</taxon>
        <taxon>Chaetothyriomycetidae</taxon>
        <taxon>Chaetothyriales</taxon>
        <taxon>Chaetothyriales incertae sedis</taxon>
        <taxon>Neophaeococcomyces</taxon>
    </lineage>
</organism>
<comment type="caution">
    <text evidence="1">The sequence shown here is derived from an EMBL/GenBank/DDBJ whole genome shotgun (WGS) entry which is preliminary data.</text>
</comment>
<evidence type="ECO:0000313" key="1">
    <source>
        <dbReference type="EMBL" id="KAJ9657148.1"/>
    </source>
</evidence>